<organism evidence="8 9">
    <name type="scientific">Acidovorax kalamii</name>
    <dbReference type="NCBI Taxonomy" id="2004485"/>
    <lineage>
        <taxon>Bacteria</taxon>
        <taxon>Pseudomonadati</taxon>
        <taxon>Pseudomonadota</taxon>
        <taxon>Betaproteobacteria</taxon>
        <taxon>Burkholderiales</taxon>
        <taxon>Comamonadaceae</taxon>
        <taxon>Acidovorax</taxon>
    </lineage>
</organism>
<evidence type="ECO:0000313" key="8">
    <source>
        <dbReference type="EMBL" id="OYD52004.1"/>
    </source>
</evidence>
<dbReference type="InterPro" id="IPR011990">
    <property type="entry name" value="TPR-like_helical_dom_sf"/>
</dbReference>
<dbReference type="PANTHER" id="PTHR12558:SF13">
    <property type="entry name" value="CELL DIVISION CYCLE PROTEIN 27 HOMOLOG"/>
    <property type="match status" value="1"/>
</dbReference>
<evidence type="ECO:0000256" key="1">
    <source>
        <dbReference type="ARBA" id="ARBA00005186"/>
    </source>
</evidence>
<feature type="domain" description="Cellulose synthase operon C C-terminal" evidence="7">
    <location>
        <begin position="952"/>
        <end position="1290"/>
    </location>
</feature>
<evidence type="ECO:0000256" key="2">
    <source>
        <dbReference type="ARBA" id="ARBA00022729"/>
    </source>
</evidence>
<dbReference type="PROSITE" id="PS51257">
    <property type="entry name" value="PROKAR_LIPOPROTEIN"/>
    <property type="match status" value="1"/>
</dbReference>
<accession>A0A235ESM2</accession>
<comment type="caution">
    <text evidence="8">The sequence shown here is derived from an EMBL/GenBank/DDBJ whole genome shotgun (WGS) entry which is preliminary data.</text>
</comment>
<dbReference type="InterPro" id="IPR019734">
    <property type="entry name" value="TPR_rpt"/>
</dbReference>
<dbReference type="InterPro" id="IPR008410">
    <property type="entry name" value="BCSC_C"/>
</dbReference>
<dbReference type="GO" id="GO:0019867">
    <property type="term" value="C:outer membrane"/>
    <property type="evidence" value="ECO:0007669"/>
    <property type="project" value="InterPro"/>
</dbReference>
<evidence type="ECO:0000313" key="9">
    <source>
        <dbReference type="Proteomes" id="UP000215441"/>
    </source>
</evidence>
<dbReference type="Pfam" id="PF13432">
    <property type="entry name" value="TPR_16"/>
    <property type="match status" value="3"/>
</dbReference>
<evidence type="ECO:0000256" key="6">
    <source>
        <dbReference type="SAM" id="SignalP"/>
    </source>
</evidence>
<feature type="signal peptide" evidence="6">
    <location>
        <begin position="1"/>
        <end position="34"/>
    </location>
</feature>
<dbReference type="Pfam" id="PF05420">
    <property type="entry name" value="BCSC_C"/>
    <property type="match status" value="1"/>
</dbReference>
<dbReference type="UniPathway" id="UPA00694"/>
<feature type="chain" id="PRO_5012850674" description="Cellulose synthase operon C C-terminal domain-containing protein" evidence="6">
    <location>
        <begin position="35"/>
        <end position="1309"/>
    </location>
</feature>
<dbReference type="GO" id="GO:0006011">
    <property type="term" value="P:UDP-alpha-D-glucose metabolic process"/>
    <property type="evidence" value="ECO:0007669"/>
    <property type="project" value="InterPro"/>
</dbReference>
<dbReference type="SUPFAM" id="SSF48452">
    <property type="entry name" value="TPR-like"/>
    <property type="match status" value="3"/>
</dbReference>
<protein>
    <recommendedName>
        <fullName evidence="7">Cellulose synthase operon C C-terminal domain-containing protein</fullName>
    </recommendedName>
</protein>
<keyword evidence="2 6" id="KW-0732">Signal</keyword>
<dbReference type="EMBL" id="NOIG01000001">
    <property type="protein sequence ID" value="OYD52004.1"/>
    <property type="molecule type" value="Genomic_DNA"/>
</dbReference>
<dbReference type="InterPro" id="IPR003921">
    <property type="entry name" value="Cell_synth_C"/>
</dbReference>
<dbReference type="SMART" id="SM00028">
    <property type="entry name" value="TPR"/>
    <property type="match status" value="8"/>
</dbReference>
<evidence type="ECO:0000256" key="5">
    <source>
        <dbReference type="ARBA" id="ARBA00022916"/>
    </source>
</evidence>
<name>A0A235ESM2_9BURK</name>
<reference evidence="8 9" key="1">
    <citation type="submission" date="2017-07" db="EMBL/GenBank/DDBJ databases">
        <title>Acidovorax KNDSW TSA 6 genome sequence and assembly.</title>
        <authorList>
            <person name="Mayilraj S."/>
        </authorList>
    </citation>
    <scope>NUCLEOTIDE SEQUENCE [LARGE SCALE GENOMIC DNA]</scope>
    <source>
        <strain evidence="8 9">KNDSW-TSA6</strain>
    </source>
</reference>
<proteinExistence type="predicted"/>
<dbReference type="PANTHER" id="PTHR12558">
    <property type="entry name" value="CELL DIVISION CYCLE 16,23,27"/>
    <property type="match status" value="1"/>
</dbReference>
<dbReference type="Gene3D" id="1.25.40.10">
    <property type="entry name" value="Tetratricopeptide repeat domain"/>
    <property type="match status" value="5"/>
</dbReference>
<gene>
    <name evidence="8" type="ORF">CBY09_00440</name>
</gene>
<dbReference type="PRINTS" id="PR01441">
    <property type="entry name" value="CELLSNTHASEC"/>
</dbReference>
<sequence length="1309" mass="142452">METVTRAPRRPRHWLPSITLLAAACLPPVQGVHASTPSAVEAELLSGARMWASKNRPDMARQLVDKVLAMDPYSPQGLGTLGDLALREKKMDEAKRILDTLRSRHPGHAVTQELETLVRVYGSEREKLSQMRLMARAGRKAEAADLARELFPQGPPTLGGLALEYHQILGSSTKRNADSLRQLGKLYQETGESRYRLAQLEMRMYQGENPTTVVQEIESLAKQPDVNAQQLQDLWRRAMDRLANTSANLPRVRAFLQRYPGDQAMEDRLAAMQQAVERAARAARDPANLARNAARAALDQGNTELAEEQLQAALALRPSDGDSLGNLGLIRLRQGEHAQAQELFGQAYALTRQGKWKELQETARFWGFLRQADRAIEKNELSTAASLAERALALQPGNTEALTTLASIRDLQGDHALAENLYLDALRHEANSSAAVKGLAGLYARTQRSDKALALLAEAATRDAVLGAKLAGTQADILVAQAEEHLQAQRLSAALRALESAVVLAPGDAWVRHRLARLYLRLNLPKEALNVMDEGMARATANPPGVASSAMLYARALIRSAVDDDQGALADLAQIPSGERTESMQALSQRSTVNALVAQAAASRQPAEAHALLARAEQTAGNDAELLYAVANAWFRRAQPLQGVAVFNRLAARTPRMEPQTQLDHAQLLNRAQDDAALAEHLPRLLQSPGWSVEQEARLVALYTAHRERLIEQQRQAGNLTEAVRMARQPLQLPAPAASPEAVQQRAQTQARLLMAAGEYADAAQLLAPLVKAQPDGLDLRMALADALSRLGDARGATEHALWLQDHLPPNDAGQQLALLRIWQRAGRMEEARALSTRLLQAFPQDSDVLLHAARLERANRNYAQALVFFRSALMLETRGGAAATAEPIPTEAMDAEPPLALQKSYALSLPVDPIVVAKIQGEIDAIEARRQVWIEAAHTRLRKNSTEGISSLRGWERPLVAWMPRGYDGHYFLHVDRVKLNAGDLPADGSDLLDFGQMAALPPGSPLTSRRQRGAGTNLGFGFVGDDIQWDIGASGVGFPVTNVVGGLAKTGTLGRYGYKLEAFRRPITGSLLSYAGARDPVSGETWGGVVATGAAARLSTDFGPYSGSVSLNLAALTGKNVENNTRAQLRVAVDRDVWRSSHSVVNMGVAFSAWHYSKDLSEYSFGHGGYYSPRSYASLALPVEWSGRHGALTWLARGSVSVSRSSSADSDYFPQSALLQALARARLAESGNVPVYPGSSGSGVGRSFRGVLEYQVTRNLSLGAQLELDRSAYYAPTNLMVYGRYRFDPVLAPLENRPRPVQPYSSF</sequence>
<evidence type="ECO:0000256" key="3">
    <source>
        <dbReference type="ARBA" id="ARBA00022737"/>
    </source>
</evidence>
<evidence type="ECO:0000259" key="7">
    <source>
        <dbReference type="Pfam" id="PF05420"/>
    </source>
</evidence>
<keyword evidence="4" id="KW-0802">TPR repeat</keyword>
<comment type="pathway">
    <text evidence="1">Glycan metabolism; bacterial cellulose biosynthesis.</text>
</comment>
<dbReference type="Proteomes" id="UP000215441">
    <property type="component" value="Unassembled WGS sequence"/>
</dbReference>
<evidence type="ECO:0000256" key="4">
    <source>
        <dbReference type="ARBA" id="ARBA00022803"/>
    </source>
</evidence>
<keyword evidence="9" id="KW-1185">Reference proteome</keyword>
<dbReference type="GO" id="GO:0030244">
    <property type="term" value="P:cellulose biosynthetic process"/>
    <property type="evidence" value="ECO:0007669"/>
    <property type="project" value="UniProtKB-KW"/>
</dbReference>
<keyword evidence="5" id="KW-0135">Cellulose biosynthesis</keyword>
<dbReference type="Pfam" id="PF14559">
    <property type="entry name" value="TPR_19"/>
    <property type="match status" value="2"/>
</dbReference>
<keyword evidence="3" id="KW-0677">Repeat</keyword>